<proteinExistence type="inferred from homology"/>
<dbReference type="InterPro" id="IPR038718">
    <property type="entry name" value="SNF2-like_sf"/>
</dbReference>
<evidence type="ECO:0000313" key="11">
    <source>
        <dbReference type="Proteomes" id="UP001224775"/>
    </source>
</evidence>
<dbReference type="InterPro" id="IPR001005">
    <property type="entry name" value="SANT/Myb"/>
</dbReference>
<evidence type="ECO:0008006" key="12">
    <source>
        <dbReference type="Google" id="ProtNLM"/>
    </source>
</evidence>
<feature type="region of interest" description="Disordered" evidence="7">
    <location>
        <begin position="60"/>
        <end position="133"/>
    </location>
</feature>
<reference evidence="10" key="1">
    <citation type="submission" date="2023-06" db="EMBL/GenBank/DDBJ databases">
        <title>Survivors Of The Sea: Transcriptome response of Skeletonema marinoi to long-term dormancy.</title>
        <authorList>
            <person name="Pinder M.I.M."/>
            <person name="Kourtchenko O."/>
            <person name="Robertson E.K."/>
            <person name="Larsson T."/>
            <person name="Maumus F."/>
            <person name="Osuna-Cruz C.M."/>
            <person name="Vancaester E."/>
            <person name="Stenow R."/>
            <person name="Vandepoele K."/>
            <person name="Ploug H."/>
            <person name="Bruchert V."/>
            <person name="Godhe A."/>
            <person name="Topel M."/>
        </authorList>
    </citation>
    <scope>NUCLEOTIDE SEQUENCE</scope>
    <source>
        <strain evidence="10">R05AC</strain>
    </source>
</reference>
<evidence type="ECO:0000256" key="3">
    <source>
        <dbReference type="ARBA" id="ARBA00022763"/>
    </source>
</evidence>
<keyword evidence="6" id="KW-0539">Nucleus</keyword>
<dbReference type="PROSITE" id="PS50090">
    <property type="entry name" value="MYB_LIKE"/>
    <property type="match status" value="1"/>
</dbReference>
<dbReference type="CDD" id="cd00167">
    <property type="entry name" value="SANT"/>
    <property type="match status" value="1"/>
</dbReference>
<dbReference type="InterPro" id="IPR027417">
    <property type="entry name" value="P-loop_NTPase"/>
</dbReference>
<dbReference type="InterPro" id="IPR014012">
    <property type="entry name" value="HSA_dom"/>
</dbReference>
<dbReference type="Gene3D" id="3.40.50.10810">
    <property type="entry name" value="Tandem AAA-ATPase domain"/>
    <property type="match status" value="1"/>
</dbReference>
<dbReference type="Gene3D" id="3.40.50.300">
    <property type="entry name" value="P-loop containing nucleotide triphosphate hydrolases"/>
    <property type="match status" value="1"/>
</dbReference>
<dbReference type="Pfam" id="PF00249">
    <property type="entry name" value="Myb_DNA-binding"/>
    <property type="match status" value="1"/>
</dbReference>
<feature type="compositionally biased region" description="Low complexity" evidence="7">
    <location>
        <begin position="1657"/>
        <end position="1666"/>
    </location>
</feature>
<evidence type="ECO:0000259" key="9">
    <source>
        <dbReference type="PROSITE" id="PS51204"/>
    </source>
</evidence>
<evidence type="ECO:0000256" key="7">
    <source>
        <dbReference type="SAM" id="MobiDB-lite"/>
    </source>
</evidence>
<comment type="subcellular location">
    <subcellularLocation>
        <location evidence="1">Nucleus</location>
    </subcellularLocation>
</comment>
<dbReference type="EMBL" id="JATAAI010000009">
    <property type="protein sequence ID" value="KAK1743271.1"/>
    <property type="molecule type" value="Genomic_DNA"/>
</dbReference>
<dbReference type="GO" id="GO:0003682">
    <property type="term" value="F:chromatin binding"/>
    <property type="evidence" value="ECO:0007669"/>
    <property type="project" value="TreeGrafter"/>
</dbReference>
<comment type="similarity">
    <text evidence="2">Belongs to the EAF1 family.</text>
</comment>
<evidence type="ECO:0000313" key="10">
    <source>
        <dbReference type="EMBL" id="KAK1743271.1"/>
    </source>
</evidence>
<evidence type="ECO:0000256" key="6">
    <source>
        <dbReference type="ARBA" id="ARBA00023242"/>
    </source>
</evidence>
<evidence type="ECO:0000256" key="2">
    <source>
        <dbReference type="ARBA" id="ARBA00008913"/>
    </source>
</evidence>
<evidence type="ECO:0000256" key="1">
    <source>
        <dbReference type="ARBA" id="ARBA00004123"/>
    </source>
</evidence>
<feature type="domain" description="Myb-like" evidence="8">
    <location>
        <begin position="1414"/>
        <end position="1462"/>
    </location>
</feature>
<gene>
    <name evidence="10" type="ORF">QTG54_005892</name>
</gene>
<dbReference type="SUPFAM" id="SSF52540">
    <property type="entry name" value="P-loop containing nucleoside triphosphate hydrolases"/>
    <property type="match status" value="1"/>
</dbReference>
<dbReference type="Pfam" id="PF07529">
    <property type="entry name" value="HSA"/>
    <property type="match status" value="1"/>
</dbReference>
<dbReference type="GO" id="GO:0006281">
    <property type="term" value="P:DNA repair"/>
    <property type="evidence" value="ECO:0007669"/>
    <property type="project" value="UniProtKB-KW"/>
</dbReference>
<dbReference type="Proteomes" id="UP001224775">
    <property type="component" value="Unassembled WGS sequence"/>
</dbReference>
<feature type="domain" description="HSA" evidence="9">
    <location>
        <begin position="5"/>
        <end position="77"/>
    </location>
</feature>
<feature type="region of interest" description="Disordered" evidence="7">
    <location>
        <begin position="854"/>
        <end position="877"/>
    </location>
</feature>
<keyword evidence="3" id="KW-0227">DNA damage</keyword>
<evidence type="ECO:0000256" key="4">
    <source>
        <dbReference type="ARBA" id="ARBA00022853"/>
    </source>
</evidence>
<dbReference type="SMART" id="SM00717">
    <property type="entry name" value="SANT"/>
    <property type="match status" value="1"/>
</dbReference>
<dbReference type="PANTHER" id="PTHR46459:SF1">
    <property type="entry name" value="E1A-BINDING PROTEIN P400"/>
    <property type="match status" value="1"/>
</dbReference>
<dbReference type="GO" id="GO:0006325">
    <property type="term" value="P:chromatin organization"/>
    <property type="evidence" value="ECO:0007669"/>
    <property type="project" value="UniProtKB-KW"/>
</dbReference>
<feature type="region of interest" description="Disordered" evidence="7">
    <location>
        <begin position="1046"/>
        <end position="1078"/>
    </location>
</feature>
<dbReference type="SUPFAM" id="SSF46689">
    <property type="entry name" value="Homeodomain-like"/>
    <property type="match status" value="1"/>
</dbReference>
<dbReference type="SMART" id="SM00573">
    <property type="entry name" value="HSA"/>
    <property type="match status" value="1"/>
</dbReference>
<feature type="compositionally biased region" description="Pro residues" evidence="7">
    <location>
        <begin position="1641"/>
        <end position="1656"/>
    </location>
</feature>
<sequence>MGKTKEATRLPPRRMTQWDCVLEEMRWMASDFIQERKWKVACGKSLSSCVKQQHIDGQKLASAKSAKGKLRHTPSKSDDVSAAAAETPSSSLSKPTSATKLTTKSADSKSSDRRKMSISDSNPLYVDPSNDDVNHSRKISQLLSLTVSDHWDVTSNKGAFPLTDDGYKAGYERFRKVRGELLGETGEIRVKSSAVDAIPPAPPTFQELEFDDISKKMQESVTAINSLKAKTDEALSKERALQKYRKSLTCGVELSNAQLKAVHFIESIWASREEMSVAAVLGGNVGIGKTIVGCSTLWKNRHAGAQLVLCSPASLFRWKHELNKFDDLNVKVFGHGGWSFRADDIECTAAGSSDVLLCDYSSFIEVTDGKKESPANKSIPDFTSLILDCRHPSVDDGKSGKHPVEIESAEWWNRVVQFMMSSASMDRVVIEHPWNQFCPANSYDGDKEALDCKMIAMKLAFMCNPATFFSSRGSVGKRVISWAKRQDGFDGQSTPLVMLRLVLASSVRKMYDSALTCIESDEQCPETISVGNGNGAGTPNVSHLSWEIRKCSLAASQQIEYDQYCSNNLLSLFPSESTRAEIADTLLMLRKICFHATMGEATTTLLDPLLRIHGNQKCSVDGSMIARKSTQMSEACFTTAKSLLEKSSKMKELLHILAKECGHEVPNELIQTSPKDSDPNTTSKKKAKVIILATLSEAQLMTSYFLSAVGLHHEVLVSLQTKGSPSPATDASAWAWSQSVISQFNDGCFTEDNHPNRFFDILVASPITLSSHGCGVGATSADFVISIDEDWSGREELHVASLLSKLRASEKGPAKCPKPPCKFVKIVSKSTCEDTFICKGNTVRVDATIPEPAGAKVRSAKKTRKRGRSNSKKSLNEVEKATVAPRSIEYQVCLGPSSLSQTNTAINDDGFLLPAVMNEVSNTSVVGSKILRHRNSSISDVFGTQMDSDEQFMPEHDEDELTSACSADQCKFSLALYQSEHKALHSSAPNAMLRSITLSKSCAPHSEIHPRDVLSNRDVSSAPVRCFAASLSNSISPTLSEKRQKVQLFQSGKSDSSATKEETTLESAQNRESCEEEKIEAEVVDSSTFLVYELLTDKLSESDTIESKKRKMAVANEDLTTNAFSSFFDLSDTSMGLACDGHEGLDASVYAPSFLPPLLDIAQSTVVEATTIPQDNGIASSATKPLDETSMKLFTNTSTTSQQDAFSSMASARTKLSDTTSAQMQISAVLHSFETETNPYSFPVQSNIENLDTMLCNSLAGCDVTGAISCQSWPSLNAMILLKEKKKDNALGEQDKKAKKAKNHLSSKPSTAGDKLSLPHFRKEKIMRRASSATKKVKFDDAASIVGSVRLRSRLNDLVIGSSTLPPLSKNTFAMHDSGNRNKRSFSGVNLPIGVKEPAISSKLSSSLEETPEPWTEKEDILLKETLARYGLNWQLASKAISAAFNCMRSPSQCRHRWESLSDSEHSLPVNSINVDQPNDAKMIMRFNSKPDSNENESLLYIEPSHIRDLKNGSGSTQMAASHWIGNLSSSQNPVAGVKKEEHIASRIAKLRDTAKRRRFVPITLPGATTAGTEITVRLAPIHASHAEAVHAARSDMSQPRKEMWPLELLDYVEKQRKVIAEQGAHDPQRGPSSNHIQPTSQPPHHQPYPPQPPAHPTQQQHHATSYHPAYDPYRPHQQPHEKPPSTKGPP</sequence>
<feature type="region of interest" description="Disordered" evidence="7">
    <location>
        <begin position="1291"/>
        <end position="1316"/>
    </location>
</feature>
<keyword evidence="11" id="KW-1185">Reference proteome</keyword>
<keyword evidence="4" id="KW-0156">Chromatin regulator</keyword>
<protein>
    <recommendedName>
        <fullName evidence="12">Myb-like domain-containing protein</fullName>
    </recommendedName>
</protein>
<feature type="compositionally biased region" description="Basic residues" evidence="7">
    <location>
        <begin position="858"/>
        <end position="871"/>
    </location>
</feature>
<keyword evidence="5" id="KW-0234">DNA repair</keyword>
<dbReference type="GO" id="GO:0035267">
    <property type="term" value="C:NuA4 histone acetyltransferase complex"/>
    <property type="evidence" value="ECO:0007669"/>
    <property type="project" value="TreeGrafter"/>
</dbReference>
<dbReference type="GO" id="GO:0005634">
    <property type="term" value="C:nucleus"/>
    <property type="evidence" value="ECO:0007669"/>
    <property type="project" value="UniProtKB-SubCell"/>
</dbReference>
<name>A0AAD8YB83_9STRA</name>
<organism evidence="10 11">
    <name type="scientific">Skeletonema marinoi</name>
    <dbReference type="NCBI Taxonomy" id="267567"/>
    <lineage>
        <taxon>Eukaryota</taxon>
        <taxon>Sar</taxon>
        <taxon>Stramenopiles</taxon>
        <taxon>Ochrophyta</taxon>
        <taxon>Bacillariophyta</taxon>
        <taxon>Coscinodiscophyceae</taxon>
        <taxon>Thalassiosirophycidae</taxon>
        <taxon>Thalassiosirales</taxon>
        <taxon>Skeletonemataceae</taxon>
        <taxon>Skeletonema</taxon>
        <taxon>Skeletonema marinoi-dohrnii complex</taxon>
    </lineage>
</organism>
<evidence type="ECO:0000256" key="5">
    <source>
        <dbReference type="ARBA" id="ARBA00023204"/>
    </source>
</evidence>
<feature type="compositionally biased region" description="Basic and acidic residues" evidence="7">
    <location>
        <begin position="106"/>
        <end position="117"/>
    </location>
</feature>
<dbReference type="PANTHER" id="PTHR46459">
    <property type="entry name" value="E1A-BINDING PROTEIN P400-RELATED"/>
    <property type="match status" value="1"/>
</dbReference>
<dbReference type="InterPro" id="IPR009057">
    <property type="entry name" value="Homeodomain-like_sf"/>
</dbReference>
<dbReference type="Gene3D" id="1.10.10.60">
    <property type="entry name" value="Homeodomain-like"/>
    <property type="match status" value="1"/>
</dbReference>
<evidence type="ECO:0000259" key="8">
    <source>
        <dbReference type="PROSITE" id="PS50090"/>
    </source>
</evidence>
<feature type="compositionally biased region" description="Low complexity" evidence="7">
    <location>
        <begin position="87"/>
        <end position="105"/>
    </location>
</feature>
<accession>A0AAD8YB83</accession>
<feature type="region of interest" description="Disordered" evidence="7">
    <location>
        <begin position="1625"/>
        <end position="1691"/>
    </location>
</feature>
<dbReference type="PROSITE" id="PS51204">
    <property type="entry name" value="HSA"/>
    <property type="match status" value="1"/>
</dbReference>
<comment type="caution">
    <text evidence="10">The sequence shown here is derived from an EMBL/GenBank/DDBJ whole genome shotgun (WGS) entry which is preliminary data.</text>
</comment>
<feature type="compositionally biased region" description="Polar residues" evidence="7">
    <location>
        <begin position="1047"/>
        <end position="1057"/>
    </location>
</feature>